<keyword evidence="1" id="KW-0812">Transmembrane</keyword>
<name>A0A1H1R8R2_9ACTN</name>
<protein>
    <submittedName>
        <fullName evidence="2">Uncharacterized protein</fullName>
    </submittedName>
</protein>
<gene>
    <name evidence="2" type="ORF">SAMN04489812_1554</name>
</gene>
<dbReference type="AlphaFoldDB" id="A0A1H1R8R2"/>
<sequence>MDVMQTTTGSSSRATAAFQRIIAATVVAVMAAVMDVVFAAPAHADGWCKEFIGGSNDDTATGYSYGPDGSKRGYVTWSSDGERLRVVDTSSNGRRIVALFSYCVNGTWHDTLYRDSGPNEGPIDVEKYDFDFAEGRAITFQPCEIRMASKTLYNCGVKGLVHA</sequence>
<keyword evidence="1" id="KW-0472">Membrane</keyword>
<dbReference type="OrthoDB" id="5195238at2"/>
<keyword evidence="3" id="KW-1185">Reference proteome</keyword>
<keyword evidence="1" id="KW-1133">Transmembrane helix</keyword>
<organism evidence="2 3">
    <name type="scientific">Microlunatus soli</name>
    <dbReference type="NCBI Taxonomy" id="630515"/>
    <lineage>
        <taxon>Bacteria</taxon>
        <taxon>Bacillati</taxon>
        <taxon>Actinomycetota</taxon>
        <taxon>Actinomycetes</taxon>
        <taxon>Propionibacteriales</taxon>
        <taxon>Propionibacteriaceae</taxon>
        <taxon>Microlunatus</taxon>
    </lineage>
</organism>
<dbReference type="RefSeq" id="WP_157683281.1">
    <property type="nucleotide sequence ID" value="NZ_LT629772.1"/>
</dbReference>
<evidence type="ECO:0000313" key="2">
    <source>
        <dbReference type="EMBL" id="SDS32088.1"/>
    </source>
</evidence>
<evidence type="ECO:0000313" key="3">
    <source>
        <dbReference type="Proteomes" id="UP000199103"/>
    </source>
</evidence>
<evidence type="ECO:0000256" key="1">
    <source>
        <dbReference type="SAM" id="Phobius"/>
    </source>
</evidence>
<proteinExistence type="predicted"/>
<dbReference type="EMBL" id="LT629772">
    <property type="protein sequence ID" value="SDS32088.1"/>
    <property type="molecule type" value="Genomic_DNA"/>
</dbReference>
<accession>A0A1H1R8R2</accession>
<reference evidence="2 3" key="1">
    <citation type="submission" date="2016-10" db="EMBL/GenBank/DDBJ databases">
        <authorList>
            <person name="de Groot N.N."/>
        </authorList>
    </citation>
    <scope>NUCLEOTIDE SEQUENCE [LARGE SCALE GENOMIC DNA]</scope>
    <source>
        <strain evidence="2 3">DSM 21800</strain>
    </source>
</reference>
<dbReference type="Proteomes" id="UP000199103">
    <property type="component" value="Chromosome I"/>
</dbReference>
<feature type="transmembrane region" description="Helical" evidence="1">
    <location>
        <begin position="21"/>
        <end position="40"/>
    </location>
</feature>